<keyword evidence="2" id="KW-1185">Reference proteome</keyword>
<name>E4Y0A4_OIKDI</name>
<protein>
    <submittedName>
        <fullName evidence="1">Uncharacterized protein</fullName>
    </submittedName>
</protein>
<dbReference type="Proteomes" id="UP000001307">
    <property type="component" value="Unassembled WGS sequence"/>
</dbReference>
<dbReference type="AlphaFoldDB" id="E4Y0A4"/>
<dbReference type="InParanoid" id="E4Y0A4"/>
<sequence>MKFFYTQIIPVPDNCVAEFGSRGLCSRCKRAYEESTVVEKGHGLVVDKVYCRKCASLELKEDEKQEFEKTDAKFKCPSEIQKCDANQLSYEEFYVGTCCENASRWTDKKRKLERLEIVNEIYKRSRFAESEAERDAERAMIKI</sequence>
<evidence type="ECO:0000313" key="1">
    <source>
        <dbReference type="EMBL" id="CBY17761.1"/>
    </source>
</evidence>
<reference evidence="1" key="1">
    <citation type="journal article" date="2010" name="Science">
        <title>Plasticity of animal genome architecture unmasked by rapid evolution of a pelagic tunicate.</title>
        <authorList>
            <person name="Denoeud F."/>
            <person name="Henriet S."/>
            <person name="Mungpakdee S."/>
            <person name="Aury J.M."/>
            <person name="Da Silva C."/>
            <person name="Brinkmann H."/>
            <person name="Mikhaleva J."/>
            <person name="Olsen L.C."/>
            <person name="Jubin C."/>
            <person name="Canestro C."/>
            <person name="Bouquet J.M."/>
            <person name="Danks G."/>
            <person name="Poulain J."/>
            <person name="Campsteijn C."/>
            <person name="Adamski M."/>
            <person name="Cross I."/>
            <person name="Yadetie F."/>
            <person name="Muffato M."/>
            <person name="Louis A."/>
            <person name="Butcher S."/>
            <person name="Tsagkogeorga G."/>
            <person name="Konrad A."/>
            <person name="Singh S."/>
            <person name="Jensen M.F."/>
            <person name="Cong E.H."/>
            <person name="Eikeseth-Otteraa H."/>
            <person name="Noel B."/>
            <person name="Anthouard V."/>
            <person name="Porcel B.M."/>
            <person name="Kachouri-Lafond R."/>
            <person name="Nishino A."/>
            <person name="Ugolini M."/>
            <person name="Chourrout P."/>
            <person name="Nishida H."/>
            <person name="Aasland R."/>
            <person name="Huzurbazar S."/>
            <person name="Westhof E."/>
            <person name="Delsuc F."/>
            <person name="Lehrach H."/>
            <person name="Reinhardt R."/>
            <person name="Weissenbach J."/>
            <person name="Roy S.W."/>
            <person name="Artiguenave F."/>
            <person name="Postlethwait J.H."/>
            <person name="Manak J.R."/>
            <person name="Thompson E.M."/>
            <person name="Jaillon O."/>
            <person name="Du Pasquier L."/>
            <person name="Boudinot P."/>
            <person name="Liberles D.A."/>
            <person name="Volff J.N."/>
            <person name="Philippe H."/>
            <person name="Lenhard B."/>
            <person name="Roest Crollius H."/>
            <person name="Wincker P."/>
            <person name="Chourrout D."/>
        </authorList>
    </citation>
    <scope>NUCLEOTIDE SEQUENCE [LARGE SCALE GENOMIC DNA]</scope>
</reference>
<accession>E4Y0A4</accession>
<proteinExistence type="predicted"/>
<gene>
    <name evidence="1" type="ORF">GSOID_T00012217001</name>
</gene>
<evidence type="ECO:0000313" key="2">
    <source>
        <dbReference type="Proteomes" id="UP000001307"/>
    </source>
</evidence>
<dbReference type="EMBL" id="FN653474">
    <property type="protein sequence ID" value="CBY17761.1"/>
    <property type="molecule type" value="Genomic_DNA"/>
</dbReference>
<organism evidence="1">
    <name type="scientific">Oikopleura dioica</name>
    <name type="common">Tunicate</name>
    <dbReference type="NCBI Taxonomy" id="34765"/>
    <lineage>
        <taxon>Eukaryota</taxon>
        <taxon>Metazoa</taxon>
        <taxon>Chordata</taxon>
        <taxon>Tunicata</taxon>
        <taxon>Appendicularia</taxon>
        <taxon>Copelata</taxon>
        <taxon>Oikopleuridae</taxon>
        <taxon>Oikopleura</taxon>
    </lineage>
</organism>